<dbReference type="PROSITE" id="PS50013">
    <property type="entry name" value="CHROMO_2"/>
    <property type="match status" value="1"/>
</dbReference>
<dbReference type="SUPFAM" id="SSF53098">
    <property type="entry name" value="Ribonuclease H-like"/>
    <property type="match status" value="1"/>
</dbReference>
<keyword evidence="6" id="KW-1185">Reference proteome</keyword>
<dbReference type="InterPro" id="IPR000477">
    <property type="entry name" value="RT_dom"/>
</dbReference>
<dbReference type="PANTHER" id="PTHR37984:SF5">
    <property type="entry name" value="PROTEIN NYNRIN-LIKE"/>
    <property type="match status" value="1"/>
</dbReference>
<dbReference type="Gene3D" id="3.30.70.270">
    <property type="match status" value="2"/>
</dbReference>
<feature type="domain" description="Reverse transcriptase" evidence="3">
    <location>
        <begin position="1"/>
        <end position="134"/>
    </location>
</feature>
<dbReference type="Gene3D" id="2.40.50.40">
    <property type="match status" value="1"/>
</dbReference>
<dbReference type="Pfam" id="PF00078">
    <property type="entry name" value="RVT_1"/>
    <property type="match status" value="1"/>
</dbReference>
<keyword evidence="1" id="KW-0511">Multifunctional enzyme</keyword>
<dbReference type="InterPro" id="IPR043502">
    <property type="entry name" value="DNA/RNA_pol_sf"/>
</dbReference>
<evidence type="ECO:0000256" key="1">
    <source>
        <dbReference type="ARBA" id="ARBA00023268"/>
    </source>
</evidence>
<dbReference type="AlphaFoldDB" id="A0A6A4FSE9"/>
<dbReference type="Pfam" id="PF17919">
    <property type="entry name" value="RT_RNaseH_2"/>
    <property type="match status" value="1"/>
</dbReference>
<dbReference type="InterPro" id="IPR016197">
    <property type="entry name" value="Chromo-like_dom_sf"/>
</dbReference>
<dbReference type="PROSITE" id="PS50878">
    <property type="entry name" value="RT_POL"/>
    <property type="match status" value="1"/>
</dbReference>
<dbReference type="SUPFAM" id="SSF56672">
    <property type="entry name" value="DNA/RNA polymerases"/>
    <property type="match status" value="1"/>
</dbReference>
<dbReference type="InterPro" id="IPR000953">
    <property type="entry name" value="Chromo/chromo_shadow_dom"/>
</dbReference>
<proteinExistence type="predicted"/>
<dbReference type="PROSITE" id="PS50994">
    <property type="entry name" value="INTEGRASE"/>
    <property type="match status" value="1"/>
</dbReference>
<reference evidence="5 6" key="1">
    <citation type="submission" date="2018-08" db="EMBL/GenBank/DDBJ databases">
        <title>Genomic investigation of the strawberry pathogen Phytophthora fragariae indicates pathogenicity is determined by transcriptional variation in three key races.</title>
        <authorList>
            <person name="Adams T.M."/>
            <person name="Armitage A.D."/>
            <person name="Sobczyk M.K."/>
            <person name="Bates H.J."/>
            <person name="Dunwell J.M."/>
            <person name="Nellist C.F."/>
            <person name="Harrison R.J."/>
        </authorList>
    </citation>
    <scope>NUCLEOTIDE SEQUENCE [LARGE SCALE GENOMIC DNA]</scope>
    <source>
        <strain evidence="5 6">SCRP333</strain>
    </source>
</reference>
<comment type="caution">
    <text evidence="5">The sequence shown here is derived from an EMBL/GenBank/DDBJ whole genome shotgun (WGS) entry which is preliminary data.</text>
</comment>
<sequence length="674" mass="76896">MPNPQVDLELVRGCDFFGLFDFIKGYWQIALDEACQEVLSYMTHRKIYTPRRVPQGSSDAALFFQATIEKCLQELMYKHLLVWIDDLLLYASGVENYLAKLERLFELLDFYGFKLSVAKSSLYEPRVKWCGKIITGQGVSHDPDRIKALTTLSYPTNAGELQQFLCAANWMRESVVDFARAAKPLQEKLDHVLATASRRTKRVVSGIGIELMDTERAAFDELKNKLTNSASLAFPEPDAVMCLITDASDVGYGIIVTQVRSWQAGNPVIEQQYELLVCHVKGGKVVPRPWGETFRCYERNGAFHWDFLTVGESFGSDKYLLVLKDEATHYCGLVPCASPTSMVAAEAILDWHSRCGIPPIWFSDHGSHFKNEVVAVIGKRLKSEQRFSVAHSPWINGSIERVNRDVIQVLKVLCLEYKKDIRDWTSFVPLLRASINHTPLPSLGNKAPVELFCALPLPSPLDFCVDAEQKRIVELTKQPELIAEKLQQLRESVQHMHRAVAAERERQTRRKKSMQSGARKANFSVGDFVLRSRVDQKYQDKLLVTWVGPYQIKRADKHLFVVQHLVTGVETDVHASRLKYYADKDYEVTEEVREHIASQGIVLAVAELKEHRWNASIKSYEILVSWQGLEPIEDSWEPLRSLWKDIPVLVRRYAESAADTGLSRYIERTTRFAR</sequence>
<evidence type="ECO:0000259" key="2">
    <source>
        <dbReference type="PROSITE" id="PS50013"/>
    </source>
</evidence>
<feature type="domain" description="Chromo" evidence="2">
    <location>
        <begin position="596"/>
        <end position="655"/>
    </location>
</feature>
<evidence type="ECO:0000259" key="3">
    <source>
        <dbReference type="PROSITE" id="PS50878"/>
    </source>
</evidence>
<dbReference type="InterPro" id="IPR001584">
    <property type="entry name" value="Integrase_cat-core"/>
</dbReference>
<dbReference type="GO" id="GO:0015074">
    <property type="term" value="P:DNA integration"/>
    <property type="evidence" value="ECO:0007669"/>
    <property type="project" value="InterPro"/>
</dbReference>
<accession>A0A6A4FSE9</accession>
<dbReference type="InterPro" id="IPR043128">
    <property type="entry name" value="Rev_trsase/Diguanyl_cyclase"/>
</dbReference>
<gene>
    <name evidence="5" type="ORF">PR003_g9399</name>
</gene>
<feature type="domain" description="Integrase catalytic" evidence="4">
    <location>
        <begin position="285"/>
        <end position="456"/>
    </location>
</feature>
<dbReference type="GO" id="GO:0003676">
    <property type="term" value="F:nucleic acid binding"/>
    <property type="evidence" value="ECO:0007669"/>
    <property type="project" value="InterPro"/>
</dbReference>
<dbReference type="SUPFAM" id="SSF54160">
    <property type="entry name" value="Chromo domain-like"/>
    <property type="match status" value="1"/>
</dbReference>
<evidence type="ECO:0000313" key="5">
    <source>
        <dbReference type="EMBL" id="KAE9342591.1"/>
    </source>
</evidence>
<dbReference type="PANTHER" id="PTHR37984">
    <property type="entry name" value="PROTEIN CBG26694"/>
    <property type="match status" value="1"/>
</dbReference>
<name>A0A6A4FSE9_9STRA</name>
<evidence type="ECO:0000313" key="6">
    <source>
        <dbReference type="Proteomes" id="UP000434957"/>
    </source>
</evidence>
<dbReference type="InterPro" id="IPR050951">
    <property type="entry name" value="Retrovirus_Pol_polyprotein"/>
</dbReference>
<dbReference type="Gene3D" id="3.30.420.10">
    <property type="entry name" value="Ribonuclease H-like superfamily/Ribonuclease H"/>
    <property type="match status" value="1"/>
</dbReference>
<dbReference type="InterPro" id="IPR041577">
    <property type="entry name" value="RT_RNaseH_2"/>
</dbReference>
<dbReference type="Proteomes" id="UP000434957">
    <property type="component" value="Unassembled WGS sequence"/>
</dbReference>
<evidence type="ECO:0000259" key="4">
    <source>
        <dbReference type="PROSITE" id="PS50994"/>
    </source>
</evidence>
<dbReference type="GO" id="GO:0003824">
    <property type="term" value="F:catalytic activity"/>
    <property type="evidence" value="ECO:0007669"/>
    <property type="project" value="UniProtKB-KW"/>
</dbReference>
<protein>
    <recommendedName>
        <fullName evidence="7">Integrase catalytic domain-containing protein</fullName>
    </recommendedName>
</protein>
<dbReference type="EMBL" id="QXFT01000486">
    <property type="protein sequence ID" value="KAE9342591.1"/>
    <property type="molecule type" value="Genomic_DNA"/>
</dbReference>
<dbReference type="InterPro" id="IPR036397">
    <property type="entry name" value="RNaseH_sf"/>
</dbReference>
<dbReference type="Gene3D" id="3.10.10.10">
    <property type="entry name" value="HIV Type 1 Reverse Transcriptase, subunit A, domain 1"/>
    <property type="match status" value="1"/>
</dbReference>
<organism evidence="5 6">
    <name type="scientific">Phytophthora rubi</name>
    <dbReference type="NCBI Taxonomy" id="129364"/>
    <lineage>
        <taxon>Eukaryota</taxon>
        <taxon>Sar</taxon>
        <taxon>Stramenopiles</taxon>
        <taxon>Oomycota</taxon>
        <taxon>Peronosporomycetes</taxon>
        <taxon>Peronosporales</taxon>
        <taxon>Peronosporaceae</taxon>
        <taxon>Phytophthora</taxon>
    </lineage>
</organism>
<dbReference type="InterPro" id="IPR012337">
    <property type="entry name" value="RNaseH-like_sf"/>
</dbReference>
<evidence type="ECO:0008006" key="7">
    <source>
        <dbReference type="Google" id="ProtNLM"/>
    </source>
</evidence>